<comment type="caution">
    <text evidence="3">The sequence shown here is derived from an EMBL/GenBank/DDBJ whole genome shotgun (WGS) entry which is preliminary data.</text>
</comment>
<dbReference type="Pfam" id="PF17010">
    <property type="entry name" value="DUF5092"/>
    <property type="match status" value="1"/>
</dbReference>
<evidence type="ECO:0000256" key="2">
    <source>
        <dbReference type="SAM" id="Phobius"/>
    </source>
</evidence>
<feature type="transmembrane region" description="Helical" evidence="2">
    <location>
        <begin position="163"/>
        <end position="187"/>
    </location>
</feature>
<reference evidence="3 4" key="1">
    <citation type="journal article" date="2017" name="Environ. Microbiol.">
        <title>Decay of the glycolytic pathway and adaptation to intranuclear parasitism within Enterocytozoonidae microsporidia.</title>
        <authorList>
            <person name="Wiredu Boakye D."/>
            <person name="Jaroenlak P."/>
            <person name="Prachumwat A."/>
            <person name="Williams T.A."/>
            <person name="Bateman K.S."/>
            <person name="Itsathitphaisarn O."/>
            <person name="Sritunyalucksana K."/>
            <person name="Paszkiewicz K.H."/>
            <person name="Moore K.A."/>
            <person name="Stentiford G.D."/>
            <person name="Williams B.A."/>
        </authorList>
    </citation>
    <scope>NUCLEOTIDE SEQUENCE [LARGE SCALE GENOMIC DNA]</scope>
    <source>
        <strain evidence="3 4">TH1</strain>
    </source>
</reference>
<evidence type="ECO:0000313" key="4">
    <source>
        <dbReference type="Proteomes" id="UP000192758"/>
    </source>
</evidence>
<dbReference type="InterPro" id="IPR031537">
    <property type="entry name" value="DUF5092"/>
</dbReference>
<dbReference type="AlphaFoldDB" id="A0A1W0E901"/>
<keyword evidence="2" id="KW-1133">Transmembrane helix</keyword>
<dbReference type="VEuPathDB" id="MicrosporidiaDB:EHP00_439"/>
<sequence length="246" mass="28307">MIHGMENAASTKCALDSKKHEAFTQKSFSELIYAAHAQGQDYYIARIQCSADETMPSYYCYDARHLCKYIFEMVISSEGRKIRIKNFVDPIHGKDIMDIHFFKMRYESETPLKAEYAGSHVTFLESSVFRSKIFFNEDPLEALSVNFQFKNNKKQGVVTKKKFLMFLGLTFFLLCIGAITYMAMVYVKKEMGKKQENIKETASKNIKEKAERSIQQDKPQKTKTVKKSVQKSPTQVLHVNPGKAMV</sequence>
<keyword evidence="4" id="KW-1185">Reference proteome</keyword>
<name>A0A1W0E901_9MICR</name>
<evidence type="ECO:0000256" key="1">
    <source>
        <dbReference type="SAM" id="MobiDB-lite"/>
    </source>
</evidence>
<feature type="compositionally biased region" description="Basic and acidic residues" evidence="1">
    <location>
        <begin position="202"/>
        <end position="220"/>
    </location>
</feature>
<dbReference type="EMBL" id="MNPJ01000003">
    <property type="protein sequence ID" value="OQS55735.1"/>
    <property type="molecule type" value="Genomic_DNA"/>
</dbReference>
<feature type="region of interest" description="Disordered" evidence="1">
    <location>
        <begin position="202"/>
        <end position="234"/>
    </location>
</feature>
<gene>
    <name evidence="3" type="ORF">EHP00_439</name>
</gene>
<protein>
    <submittedName>
        <fullName evidence="3">Uncharacterized protein</fullName>
    </submittedName>
</protein>
<proteinExistence type="predicted"/>
<keyword evidence="2" id="KW-0812">Transmembrane</keyword>
<accession>A0A1W0E901</accession>
<keyword evidence="2" id="KW-0472">Membrane</keyword>
<dbReference type="OrthoDB" id="2189917at2759"/>
<evidence type="ECO:0000313" key="3">
    <source>
        <dbReference type="EMBL" id="OQS55735.1"/>
    </source>
</evidence>
<dbReference type="Proteomes" id="UP000192758">
    <property type="component" value="Unassembled WGS sequence"/>
</dbReference>
<organism evidence="3 4">
    <name type="scientific">Ecytonucleospora hepatopenaei</name>
    <dbReference type="NCBI Taxonomy" id="646526"/>
    <lineage>
        <taxon>Eukaryota</taxon>
        <taxon>Fungi</taxon>
        <taxon>Fungi incertae sedis</taxon>
        <taxon>Microsporidia</taxon>
        <taxon>Enterocytozoonidae</taxon>
        <taxon>Ecytonucleospora</taxon>
    </lineage>
</organism>